<dbReference type="PROSITE" id="PS00583">
    <property type="entry name" value="PFKB_KINASES_1"/>
    <property type="match status" value="1"/>
</dbReference>
<evidence type="ECO:0000313" key="4">
    <source>
        <dbReference type="EMBL" id="AIE87063.1"/>
    </source>
</evidence>
<dbReference type="AlphaFoldDB" id="A0A068NU90"/>
<protein>
    <submittedName>
        <fullName evidence="4">ADP-heptose synthase</fullName>
    </submittedName>
</protein>
<dbReference type="eggNOG" id="COG2870">
    <property type="taxonomic scope" value="Bacteria"/>
</dbReference>
<dbReference type="InterPro" id="IPR011611">
    <property type="entry name" value="PfkB_dom"/>
</dbReference>
<keyword evidence="5" id="KW-1185">Reference proteome</keyword>
<evidence type="ECO:0000256" key="1">
    <source>
        <dbReference type="ARBA" id="ARBA00022679"/>
    </source>
</evidence>
<proteinExistence type="predicted"/>
<feature type="domain" description="Carbohydrate kinase PfkB" evidence="3">
    <location>
        <begin position="17"/>
        <end position="311"/>
    </location>
</feature>
<dbReference type="Pfam" id="PF00294">
    <property type="entry name" value="PfkB"/>
    <property type="match status" value="1"/>
</dbReference>
<dbReference type="STRING" id="661478.OP10G_3695"/>
<reference evidence="4 5" key="1">
    <citation type="journal article" date="2014" name="PLoS ONE">
        <title>The first complete genome sequence of the class fimbriimonadia in the phylum armatimonadetes.</title>
        <authorList>
            <person name="Hu Z.Y."/>
            <person name="Wang Y.Z."/>
            <person name="Im W.T."/>
            <person name="Wang S.Y."/>
            <person name="Zhao G.P."/>
            <person name="Zheng H.J."/>
            <person name="Quan Z.X."/>
        </authorList>
    </citation>
    <scope>NUCLEOTIDE SEQUENCE [LARGE SCALE GENOMIC DNA]</scope>
    <source>
        <strain evidence="4">Gsoil 348</strain>
    </source>
</reference>
<dbReference type="PANTHER" id="PTHR46969">
    <property type="entry name" value="BIFUNCTIONAL PROTEIN HLDE"/>
    <property type="match status" value="1"/>
</dbReference>
<dbReference type="SUPFAM" id="SSF53613">
    <property type="entry name" value="Ribokinase-like"/>
    <property type="match status" value="1"/>
</dbReference>
<organism evidence="4 5">
    <name type="scientific">Fimbriimonas ginsengisoli Gsoil 348</name>
    <dbReference type="NCBI Taxonomy" id="661478"/>
    <lineage>
        <taxon>Bacteria</taxon>
        <taxon>Bacillati</taxon>
        <taxon>Armatimonadota</taxon>
        <taxon>Fimbriimonadia</taxon>
        <taxon>Fimbriimonadales</taxon>
        <taxon>Fimbriimonadaceae</taxon>
        <taxon>Fimbriimonas</taxon>
    </lineage>
</organism>
<gene>
    <name evidence="4" type="ORF">OP10G_3695</name>
</gene>
<dbReference type="HOGENOM" id="CLU_021150_0_1_0"/>
<sequence length="320" mass="33477">MTPGELLARFRGRRALVVGDLMLDEYIFGRATRISQEAPVMVVRQSSTRAVPGGAANVASNMVAMGALVKMVGVVGSDAPGDLLSASLREYGLDGEGLVRDPSRPTTRKTRVLANHSHQVLRIDHEDEAPVSGAVENTVLERAIAAMAEVDVVLISDYQKGSVTERIIRGIVEEGGRIRVPVVANPKPKSLPFYEGAALVSLNQFEAGEAAGLGGAVPVEDAERVADELRRRLGVDQVLVTLGANGMAAAGADSFRVPAIRVEVYDEAGAGDTVIATVALGIGSGAFRRELLELAAQTAAAVVRKVGVAVPSAEDLAAIR</sequence>
<dbReference type="KEGG" id="fgi:OP10G_3695"/>
<evidence type="ECO:0000313" key="5">
    <source>
        <dbReference type="Proteomes" id="UP000027982"/>
    </source>
</evidence>
<dbReference type="InterPro" id="IPR002173">
    <property type="entry name" value="Carboh/pur_kinase_PfkB_CS"/>
</dbReference>
<keyword evidence="2" id="KW-0418">Kinase</keyword>
<dbReference type="Proteomes" id="UP000027982">
    <property type="component" value="Chromosome"/>
</dbReference>
<keyword evidence="1" id="KW-0808">Transferase</keyword>
<dbReference type="InterPro" id="IPR029056">
    <property type="entry name" value="Ribokinase-like"/>
</dbReference>
<evidence type="ECO:0000259" key="3">
    <source>
        <dbReference type="Pfam" id="PF00294"/>
    </source>
</evidence>
<name>A0A068NU90_FIMGI</name>
<dbReference type="GO" id="GO:0005829">
    <property type="term" value="C:cytosol"/>
    <property type="evidence" value="ECO:0007669"/>
    <property type="project" value="TreeGrafter"/>
</dbReference>
<accession>A0A068NU90</accession>
<dbReference type="GO" id="GO:0033785">
    <property type="term" value="F:heptose 7-phosphate kinase activity"/>
    <property type="evidence" value="ECO:0007669"/>
    <property type="project" value="TreeGrafter"/>
</dbReference>
<dbReference type="GO" id="GO:0033786">
    <property type="term" value="F:heptose-1-phosphate adenylyltransferase activity"/>
    <property type="evidence" value="ECO:0007669"/>
    <property type="project" value="TreeGrafter"/>
</dbReference>
<dbReference type="Gene3D" id="3.40.1190.20">
    <property type="match status" value="1"/>
</dbReference>
<dbReference type="EMBL" id="CP007139">
    <property type="protein sequence ID" value="AIE87063.1"/>
    <property type="molecule type" value="Genomic_DNA"/>
</dbReference>
<evidence type="ECO:0000256" key="2">
    <source>
        <dbReference type="ARBA" id="ARBA00022777"/>
    </source>
</evidence>
<dbReference type="RefSeq" id="WP_025229016.1">
    <property type="nucleotide sequence ID" value="NZ_CP007139.1"/>
</dbReference>
<dbReference type="PANTHER" id="PTHR46969:SF1">
    <property type="entry name" value="BIFUNCTIONAL PROTEIN HLDE"/>
    <property type="match status" value="1"/>
</dbReference>
<dbReference type="OrthoDB" id="9802794at2"/>